<keyword evidence="2" id="KW-1185">Reference proteome</keyword>
<dbReference type="EMBL" id="DS989825">
    <property type="protein sequence ID" value="EFR02463.1"/>
    <property type="molecule type" value="Genomic_DNA"/>
</dbReference>
<gene>
    <name evidence="1" type="ORF">MGYG_05456</name>
</gene>
<dbReference type="AlphaFoldDB" id="E4UW15"/>
<dbReference type="GeneID" id="10028150"/>
<name>E4UW15_ARTGP</name>
<sequence length="139" mass="15096">MASPARPLPSPTGVAVVRLKVGWGYGTFDQNAQPRVEGHGSSIQKQEDCEDLLITGGWGILQYSVIKGGFWQAITKRKAGRIGPGSWFLGDSPVDQPVFVLEDTGRLDRASFGKAKEKAILAVRQKIAALLVQFMSTIR</sequence>
<dbReference type="VEuPathDB" id="FungiDB:MGYG_05456"/>
<evidence type="ECO:0000313" key="2">
    <source>
        <dbReference type="Proteomes" id="UP000002669"/>
    </source>
</evidence>
<dbReference type="Proteomes" id="UP000002669">
    <property type="component" value="Unassembled WGS sequence"/>
</dbReference>
<reference evidence="2" key="1">
    <citation type="journal article" date="2012" name="MBio">
        <title>Comparative genome analysis of Trichophyton rubrum and related dermatophytes reveals candidate genes involved in infection.</title>
        <authorList>
            <person name="Martinez D.A."/>
            <person name="Oliver B.G."/>
            <person name="Graeser Y."/>
            <person name="Goldberg J.M."/>
            <person name="Li W."/>
            <person name="Martinez-Rossi N.M."/>
            <person name="Monod M."/>
            <person name="Shelest E."/>
            <person name="Barton R.C."/>
            <person name="Birch E."/>
            <person name="Brakhage A.A."/>
            <person name="Chen Z."/>
            <person name="Gurr S.J."/>
            <person name="Heiman D."/>
            <person name="Heitman J."/>
            <person name="Kosti I."/>
            <person name="Rossi A."/>
            <person name="Saif S."/>
            <person name="Samalova M."/>
            <person name="Saunders C.W."/>
            <person name="Shea T."/>
            <person name="Summerbell R.C."/>
            <person name="Xu J."/>
            <person name="Young S."/>
            <person name="Zeng Q."/>
            <person name="Birren B.W."/>
            <person name="Cuomo C.A."/>
            <person name="White T.C."/>
        </authorList>
    </citation>
    <scope>NUCLEOTIDE SEQUENCE [LARGE SCALE GENOMIC DNA]</scope>
    <source>
        <strain evidence="2">ATCC MYA-4604 / CBS 118893</strain>
    </source>
</reference>
<protein>
    <submittedName>
        <fullName evidence="1">Uncharacterized protein</fullName>
    </submittedName>
</protein>
<organism evidence="2">
    <name type="scientific">Arthroderma gypseum (strain ATCC MYA-4604 / CBS 118893)</name>
    <name type="common">Microsporum gypseum</name>
    <dbReference type="NCBI Taxonomy" id="535722"/>
    <lineage>
        <taxon>Eukaryota</taxon>
        <taxon>Fungi</taxon>
        <taxon>Dikarya</taxon>
        <taxon>Ascomycota</taxon>
        <taxon>Pezizomycotina</taxon>
        <taxon>Eurotiomycetes</taxon>
        <taxon>Eurotiomycetidae</taxon>
        <taxon>Onygenales</taxon>
        <taxon>Arthrodermataceae</taxon>
        <taxon>Nannizzia</taxon>
    </lineage>
</organism>
<evidence type="ECO:0000313" key="1">
    <source>
        <dbReference type="EMBL" id="EFR02463.1"/>
    </source>
</evidence>
<dbReference type="InParanoid" id="E4UW15"/>
<accession>E4UW15</accession>
<dbReference type="OrthoDB" id="10646355at2759"/>
<dbReference type="RefSeq" id="XP_003172874.1">
    <property type="nucleotide sequence ID" value="XM_003172826.1"/>
</dbReference>
<dbReference type="eggNOG" id="ENOG502TE6T">
    <property type="taxonomic scope" value="Eukaryota"/>
</dbReference>
<proteinExistence type="predicted"/>
<dbReference type="HOGENOM" id="CLU_1844620_0_0_1"/>